<accession>A0A5B7HXL2</accession>
<gene>
    <name evidence="2" type="ORF">E2C01_068836</name>
</gene>
<reference evidence="2 3" key="1">
    <citation type="submission" date="2019-05" db="EMBL/GenBank/DDBJ databases">
        <title>Another draft genome of Portunus trituberculatus and its Hox gene families provides insights of decapod evolution.</title>
        <authorList>
            <person name="Jeong J.-H."/>
            <person name="Song I."/>
            <person name="Kim S."/>
            <person name="Choi T."/>
            <person name="Kim D."/>
            <person name="Ryu S."/>
            <person name="Kim W."/>
        </authorList>
    </citation>
    <scope>NUCLEOTIDE SEQUENCE [LARGE SCALE GENOMIC DNA]</scope>
    <source>
        <tissue evidence="2">Muscle</tissue>
    </source>
</reference>
<comment type="caution">
    <text evidence="2">The sequence shown here is derived from an EMBL/GenBank/DDBJ whole genome shotgun (WGS) entry which is preliminary data.</text>
</comment>
<feature type="region of interest" description="Disordered" evidence="1">
    <location>
        <begin position="1"/>
        <end position="26"/>
    </location>
</feature>
<dbReference type="Proteomes" id="UP000324222">
    <property type="component" value="Unassembled WGS sequence"/>
</dbReference>
<dbReference type="AlphaFoldDB" id="A0A5B7HXL2"/>
<name>A0A5B7HXL2_PORTR</name>
<protein>
    <submittedName>
        <fullName evidence="2">Uncharacterized protein</fullName>
    </submittedName>
</protein>
<evidence type="ECO:0000313" key="3">
    <source>
        <dbReference type="Proteomes" id="UP000324222"/>
    </source>
</evidence>
<organism evidence="2 3">
    <name type="scientific">Portunus trituberculatus</name>
    <name type="common">Swimming crab</name>
    <name type="synonym">Neptunus trituberculatus</name>
    <dbReference type="NCBI Taxonomy" id="210409"/>
    <lineage>
        <taxon>Eukaryota</taxon>
        <taxon>Metazoa</taxon>
        <taxon>Ecdysozoa</taxon>
        <taxon>Arthropoda</taxon>
        <taxon>Crustacea</taxon>
        <taxon>Multicrustacea</taxon>
        <taxon>Malacostraca</taxon>
        <taxon>Eumalacostraca</taxon>
        <taxon>Eucarida</taxon>
        <taxon>Decapoda</taxon>
        <taxon>Pleocyemata</taxon>
        <taxon>Brachyura</taxon>
        <taxon>Eubrachyura</taxon>
        <taxon>Portunoidea</taxon>
        <taxon>Portunidae</taxon>
        <taxon>Portuninae</taxon>
        <taxon>Portunus</taxon>
    </lineage>
</organism>
<proteinExistence type="predicted"/>
<evidence type="ECO:0000256" key="1">
    <source>
        <dbReference type="SAM" id="MobiDB-lite"/>
    </source>
</evidence>
<sequence length="76" mass="8313">MDKGRVKQGEERRPFPSSPQMAPCHTHRANGCGIFDKGEAPNGGRVKGTIVLRDLRCAGGRAERLQKEGGRLNKAR</sequence>
<keyword evidence="3" id="KW-1185">Reference proteome</keyword>
<evidence type="ECO:0000313" key="2">
    <source>
        <dbReference type="EMBL" id="MPC74476.1"/>
    </source>
</evidence>
<dbReference type="EMBL" id="VSRR010039001">
    <property type="protein sequence ID" value="MPC74476.1"/>
    <property type="molecule type" value="Genomic_DNA"/>
</dbReference>
<feature type="compositionally biased region" description="Basic and acidic residues" evidence="1">
    <location>
        <begin position="1"/>
        <end position="14"/>
    </location>
</feature>